<gene>
    <name evidence="3" type="ORF">V3330_00670</name>
</gene>
<evidence type="ECO:0000259" key="2">
    <source>
        <dbReference type="Pfam" id="PF00144"/>
    </source>
</evidence>
<reference evidence="3 4" key="1">
    <citation type="submission" date="2024-02" db="EMBL/GenBank/DDBJ databases">
        <title>A novel Wenzhouxiangellaceae bacterium, isolated from coastal sediments.</title>
        <authorList>
            <person name="Du Z.-J."/>
            <person name="Ye Y.-Q."/>
            <person name="Zhang X.-Y."/>
        </authorList>
    </citation>
    <scope>NUCLEOTIDE SEQUENCE [LARGE SCALE GENOMIC DNA]</scope>
    <source>
        <strain evidence="3 4">CH-27</strain>
    </source>
</reference>
<dbReference type="AlphaFoldDB" id="A0AAW9RBB9"/>
<dbReference type="InterPro" id="IPR050789">
    <property type="entry name" value="Diverse_Enzym_Activities"/>
</dbReference>
<evidence type="ECO:0000313" key="4">
    <source>
        <dbReference type="Proteomes" id="UP001359886"/>
    </source>
</evidence>
<dbReference type="SUPFAM" id="SSF56601">
    <property type="entry name" value="beta-lactamase/transpeptidase-like"/>
    <property type="match status" value="1"/>
</dbReference>
<accession>A0AAW9RBB9</accession>
<proteinExistence type="predicted"/>
<dbReference type="PANTHER" id="PTHR43283">
    <property type="entry name" value="BETA-LACTAMASE-RELATED"/>
    <property type="match status" value="1"/>
</dbReference>
<feature type="chain" id="PRO_5043331521" evidence="1">
    <location>
        <begin position="30"/>
        <end position="444"/>
    </location>
</feature>
<dbReference type="RefSeq" id="WP_354693443.1">
    <property type="nucleotide sequence ID" value="NZ_JAZHOG010000001.1"/>
</dbReference>
<evidence type="ECO:0000313" key="3">
    <source>
        <dbReference type="EMBL" id="MEJ8566119.1"/>
    </source>
</evidence>
<dbReference type="EC" id="3.1.1.103" evidence="3"/>
<dbReference type="GO" id="GO:0016787">
    <property type="term" value="F:hydrolase activity"/>
    <property type="evidence" value="ECO:0007669"/>
    <property type="project" value="UniProtKB-KW"/>
</dbReference>
<dbReference type="Gene3D" id="3.40.710.10">
    <property type="entry name" value="DD-peptidase/beta-lactamase superfamily"/>
    <property type="match status" value="1"/>
</dbReference>
<dbReference type="Pfam" id="PF00144">
    <property type="entry name" value="Beta-lactamase"/>
    <property type="match status" value="1"/>
</dbReference>
<sequence>MTLLPVRPKFMPRLAACALLLLLATPAGAQAPDGSVSPPRGIPVSEARDGLPAALSYLMRQGFTATNAYYTGDPNLYTFLHWEEFIPHNLVRRNGAVSVLSTRPDERVAGVRAESSLGEMPLDALIEDPRSRIQGWLVVHRGRIIFETYPGMREDDHHLWFSVSKTLAGLAVGLLEQDGLIDVQLPIDDYLPEIGASHWGGIRIIDILDMASGLDLHENEQSRTDRFHTVGAFFRIELGDTSDLGQLTSDQILFSAGEAKPPGEVFEYSSLNTKMLGLLAERVSGQRLADFLSERVWSKMGAEGDGLLGVNREGGPAVYGMMSSRLRDLARYGMLYTPSRTVVADGPVVPEALIERIQTGCRHELYRKALEARGAFDPGAERRCNSRQWDVVWDDGDLYKGGARGQGLYVSPARDLVVAWFSTTSESGWMNYARAIAKSLEPRP</sequence>
<dbReference type="InterPro" id="IPR001466">
    <property type="entry name" value="Beta-lactam-related"/>
</dbReference>
<dbReference type="Proteomes" id="UP001359886">
    <property type="component" value="Unassembled WGS sequence"/>
</dbReference>
<keyword evidence="4" id="KW-1185">Reference proteome</keyword>
<keyword evidence="1" id="KW-0732">Signal</keyword>
<feature type="signal peptide" evidence="1">
    <location>
        <begin position="1"/>
        <end position="29"/>
    </location>
</feature>
<keyword evidence="3" id="KW-0378">Hydrolase</keyword>
<name>A0AAW9RBB9_9GAMM</name>
<comment type="caution">
    <text evidence="3">The sequence shown here is derived from an EMBL/GenBank/DDBJ whole genome shotgun (WGS) entry which is preliminary data.</text>
</comment>
<dbReference type="InterPro" id="IPR012338">
    <property type="entry name" value="Beta-lactam/transpept-like"/>
</dbReference>
<dbReference type="EMBL" id="JAZHOG010000001">
    <property type="protein sequence ID" value="MEJ8566119.1"/>
    <property type="molecule type" value="Genomic_DNA"/>
</dbReference>
<dbReference type="PANTHER" id="PTHR43283:SF7">
    <property type="entry name" value="BETA-LACTAMASE-RELATED DOMAIN-CONTAINING PROTEIN"/>
    <property type="match status" value="1"/>
</dbReference>
<evidence type="ECO:0000256" key="1">
    <source>
        <dbReference type="SAM" id="SignalP"/>
    </source>
</evidence>
<protein>
    <submittedName>
        <fullName evidence="3">Serine hydrolase domain-containing protein</fullName>
        <ecNumber evidence="3">3.1.1.103</ecNumber>
    </submittedName>
</protein>
<organism evidence="3 4">
    <name type="scientific">Elongatibacter sediminis</name>
    <dbReference type="NCBI Taxonomy" id="3119006"/>
    <lineage>
        <taxon>Bacteria</taxon>
        <taxon>Pseudomonadati</taxon>
        <taxon>Pseudomonadota</taxon>
        <taxon>Gammaproteobacteria</taxon>
        <taxon>Chromatiales</taxon>
        <taxon>Wenzhouxiangellaceae</taxon>
        <taxon>Elongatibacter</taxon>
    </lineage>
</organism>
<feature type="domain" description="Beta-lactamase-related" evidence="2">
    <location>
        <begin position="136"/>
        <end position="428"/>
    </location>
</feature>